<dbReference type="EC" id="3.4.24.75" evidence="6"/>
<dbReference type="Proteomes" id="UP000255467">
    <property type="component" value="Unassembled WGS sequence"/>
</dbReference>
<dbReference type="RefSeq" id="WP_255222183.1">
    <property type="nucleotide sequence ID" value="NZ_UGRY01000002.1"/>
</dbReference>
<dbReference type="SUPFAM" id="SSF53955">
    <property type="entry name" value="Lysozyme-like"/>
    <property type="match status" value="1"/>
</dbReference>
<protein>
    <submittedName>
        <fullName evidence="6">Glycyl-glycine endopeptidase lytM</fullName>
        <ecNumber evidence="6">3.4.24.75</ecNumber>
    </submittedName>
</protein>
<dbReference type="PROSITE" id="PS51935">
    <property type="entry name" value="NLPC_P60"/>
    <property type="match status" value="1"/>
</dbReference>
<dbReference type="InterPro" id="IPR038765">
    <property type="entry name" value="Papain-like_cys_pep_sf"/>
</dbReference>
<dbReference type="InterPro" id="IPR058593">
    <property type="entry name" value="ARB_07466-like_C"/>
</dbReference>
<dbReference type="Gene3D" id="1.10.530.10">
    <property type="match status" value="1"/>
</dbReference>
<dbReference type="Pfam" id="PF01551">
    <property type="entry name" value="Peptidase_M23"/>
    <property type="match status" value="1"/>
</dbReference>
<comment type="similarity">
    <text evidence="1">Belongs to the peptidase C40 family.</text>
</comment>
<evidence type="ECO:0000313" key="7">
    <source>
        <dbReference type="Proteomes" id="UP000255467"/>
    </source>
</evidence>
<keyword evidence="2" id="KW-0645">Protease</keyword>
<dbReference type="CDD" id="cd12797">
    <property type="entry name" value="M23_peptidase"/>
    <property type="match status" value="1"/>
</dbReference>
<dbReference type="Gene3D" id="3.90.1720.10">
    <property type="entry name" value="endopeptidase domain like (from Nostoc punctiforme)"/>
    <property type="match status" value="1"/>
</dbReference>
<dbReference type="Pfam" id="PF01464">
    <property type="entry name" value="SLT"/>
    <property type="match status" value="1"/>
</dbReference>
<dbReference type="Gene3D" id="2.70.70.10">
    <property type="entry name" value="Glucose Permease (Domain IIA)"/>
    <property type="match status" value="1"/>
</dbReference>
<reference evidence="6 7" key="1">
    <citation type="submission" date="2018-06" db="EMBL/GenBank/DDBJ databases">
        <authorList>
            <consortium name="Pathogen Informatics"/>
            <person name="Doyle S."/>
        </authorList>
    </citation>
    <scope>NUCLEOTIDE SEQUENCE [LARGE SCALE GENOMIC DNA]</scope>
    <source>
        <strain evidence="6 7">NCTC1934</strain>
    </source>
</reference>
<sequence length="663" mass="67918">MTGSRLAMIAGGTVLALVTLLLVIVLPASDDACAPGMPAIATTTRAATEPNCPATGAPAEVGLQEGALRALRCVVARFGMMDMRGRMDDSAYPDHASGRAVEFIVGADGIGQAKGDAIVAFLQENAANFGVEYVIWKQRSWTPDTAAGVRWTPLADRGSDELNHMDRVQVTVKEQATTPALDDPTVSLAAMPGPVNEAGGLRPNNSRSFPLAANSYTVSDVYGSRGGGHHGVDLAAPSGTPIFAAADGRVVAAGPASGFGGWVVIDHLDAKGNRYSTVYGHMYLPQIYVKVGDVVRAGQHIADVGNAGESTGPHLHFELVPGGRMTGGRAVDPMPWLSGGAMPSLEDLVSVFCDNGFGSPGGNLASGKVPPELEIWYRRAGSLCPQISASLLAAQGQAESGFRRGAVSPAGAQGLAQFMPGTAVSAAPDGQPYVIDADGNGVASVWDDGDAIIGQGRYMCALADKVQGWIDQGTVAGDVTALTLAAYNAGEGAVLASGGMPNQYAAHYTETRPYVARILAAEAGFRSMGSAGRFVPDPGADLGPQLVEAAHDWVGTPYVFGGGGPQGPSAGGFDEAGFTAAAVSAASGGSITLPTTVEQQWEVGTEVPASRVAPGDLVFSDFRARGPVTVGIYTGGGAMVYAQPDGTVREVPVPGDMRARRIG</sequence>
<dbReference type="GO" id="GO:0004222">
    <property type="term" value="F:metalloendopeptidase activity"/>
    <property type="evidence" value="ECO:0007669"/>
    <property type="project" value="TreeGrafter"/>
</dbReference>
<name>A0A378YQX9_9NOCA</name>
<evidence type="ECO:0000313" key="6">
    <source>
        <dbReference type="EMBL" id="SUA79605.1"/>
    </source>
</evidence>
<evidence type="ECO:0000256" key="4">
    <source>
        <dbReference type="ARBA" id="ARBA00022807"/>
    </source>
</evidence>
<dbReference type="GO" id="GO:0006508">
    <property type="term" value="P:proteolysis"/>
    <property type="evidence" value="ECO:0007669"/>
    <property type="project" value="UniProtKB-KW"/>
</dbReference>
<dbReference type="InterPro" id="IPR016047">
    <property type="entry name" value="M23ase_b-sheet_dom"/>
</dbReference>
<dbReference type="SUPFAM" id="SSF54001">
    <property type="entry name" value="Cysteine proteinases"/>
    <property type="match status" value="1"/>
</dbReference>
<feature type="domain" description="NlpC/P60" evidence="5">
    <location>
        <begin position="540"/>
        <end position="663"/>
    </location>
</feature>
<evidence type="ECO:0000259" key="5">
    <source>
        <dbReference type="PROSITE" id="PS51935"/>
    </source>
</evidence>
<evidence type="ECO:0000256" key="3">
    <source>
        <dbReference type="ARBA" id="ARBA00022801"/>
    </source>
</evidence>
<keyword evidence="3 6" id="KW-0378">Hydrolase</keyword>
<dbReference type="InterPro" id="IPR023346">
    <property type="entry name" value="Lysozyme-like_dom_sf"/>
</dbReference>
<dbReference type="EMBL" id="UGRY01000002">
    <property type="protein sequence ID" value="SUA79605.1"/>
    <property type="molecule type" value="Genomic_DNA"/>
</dbReference>
<dbReference type="STRING" id="1406858.GCA_000710895_04290"/>
<dbReference type="Pfam" id="PF26571">
    <property type="entry name" value="VldE"/>
    <property type="match status" value="1"/>
</dbReference>
<gene>
    <name evidence="6" type="primary">lytM_2</name>
    <name evidence="6" type="ORF">NCTC1934_03871</name>
</gene>
<dbReference type="InterPro" id="IPR000064">
    <property type="entry name" value="NLP_P60_dom"/>
</dbReference>
<keyword evidence="7" id="KW-1185">Reference proteome</keyword>
<dbReference type="PANTHER" id="PTHR21666">
    <property type="entry name" value="PEPTIDASE-RELATED"/>
    <property type="match status" value="1"/>
</dbReference>
<evidence type="ECO:0000256" key="2">
    <source>
        <dbReference type="ARBA" id="ARBA00022670"/>
    </source>
</evidence>
<evidence type="ECO:0000256" key="1">
    <source>
        <dbReference type="ARBA" id="ARBA00007074"/>
    </source>
</evidence>
<organism evidence="6 7">
    <name type="scientific">Nocardia otitidiscaviarum</name>
    <dbReference type="NCBI Taxonomy" id="1823"/>
    <lineage>
        <taxon>Bacteria</taxon>
        <taxon>Bacillati</taxon>
        <taxon>Actinomycetota</taxon>
        <taxon>Actinomycetes</taxon>
        <taxon>Mycobacteriales</taxon>
        <taxon>Nocardiaceae</taxon>
        <taxon>Nocardia</taxon>
    </lineage>
</organism>
<accession>A0A378YQX9</accession>
<dbReference type="InterPro" id="IPR050570">
    <property type="entry name" value="Cell_wall_metabolism_enzyme"/>
</dbReference>
<dbReference type="Pfam" id="PF00877">
    <property type="entry name" value="NLPC_P60"/>
    <property type="match status" value="1"/>
</dbReference>
<dbReference type="CDD" id="cd13399">
    <property type="entry name" value="Slt35-like"/>
    <property type="match status" value="1"/>
</dbReference>
<dbReference type="InterPro" id="IPR011055">
    <property type="entry name" value="Dup_hybrid_motif"/>
</dbReference>
<dbReference type="AlphaFoldDB" id="A0A378YQX9"/>
<keyword evidence="4" id="KW-0788">Thiol protease</keyword>
<dbReference type="PANTHER" id="PTHR21666:SF270">
    <property type="entry name" value="MUREIN HYDROLASE ACTIVATOR ENVC"/>
    <property type="match status" value="1"/>
</dbReference>
<dbReference type="SUPFAM" id="SSF51261">
    <property type="entry name" value="Duplicated hybrid motif"/>
    <property type="match status" value="1"/>
</dbReference>
<proteinExistence type="inferred from homology"/>
<dbReference type="InterPro" id="IPR008258">
    <property type="entry name" value="Transglycosylase_SLT_dom_1"/>
</dbReference>
<dbReference type="GO" id="GO:0008234">
    <property type="term" value="F:cysteine-type peptidase activity"/>
    <property type="evidence" value="ECO:0007669"/>
    <property type="project" value="UniProtKB-KW"/>
</dbReference>